<reference evidence="2" key="1">
    <citation type="submission" date="2019-04" db="EMBL/GenBank/DDBJ databases">
        <title>Genomic and proteomic characterization of cyanophage S-SCSM1 provides new insights into understanding the viral gene diversity and phage-host interactions.</title>
        <authorList>
            <person name="Wang Q."/>
            <person name="Xu Y."/>
            <person name="Jiao N."/>
            <person name="Zhang R."/>
        </authorList>
    </citation>
    <scope>NUCLEOTIDE SEQUENCE [LARGE SCALE GENOMIC DNA]</scope>
</reference>
<sequence>MSNTTIAVVTSSIGTNDLIAPEKWLDKVDYHAFVEPHKISISDMWHRHEYVSFSLDPKYKNRRDAKIYKVCPHLFLPGYDYYIWMDSTHILEADPEEMIEEHLKGSDIAVFKHPERDCIYEEGNLVKQIGFDHANLVEDQLDFYREMEYPEHNGLYELPVRIQKNNGRTQQLGLMWWEQICMFSSRDQISFPFVCSHLGIKPNIIPGRANTIRGNKYIPQVVSSHHSRVG</sequence>
<keyword evidence="3" id="KW-1185">Reference proteome</keyword>
<protein>
    <submittedName>
        <fullName evidence="2">Glycosyltransferase</fullName>
    </submittedName>
</protein>
<dbReference type="EMBL" id="MK867354">
    <property type="protein sequence ID" value="QFG06387.1"/>
    <property type="molecule type" value="Genomic_DNA"/>
</dbReference>
<proteinExistence type="predicted"/>
<organism evidence="2 3">
    <name type="scientific">Synechococcus phage S-SCSM1</name>
    <dbReference type="NCBI Taxonomy" id="2588487"/>
    <lineage>
        <taxon>Viruses</taxon>
        <taxon>Duplodnaviria</taxon>
        <taxon>Heunggongvirae</taxon>
        <taxon>Uroviricota</taxon>
        <taxon>Caudoviricetes</taxon>
        <taxon>Pantevenvirales</taxon>
        <taxon>Kyanoviridae</taxon>
        <taxon>Zhoulongquanvirus</taxon>
        <taxon>Zhoulongquanvirus esscess</taxon>
    </lineage>
</organism>
<dbReference type="InterPro" id="IPR006852">
    <property type="entry name" value="TOD1_MUCI70"/>
</dbReference>
<gene>
    <name evidence="2" type="ORF">SSCSM1_129</name>
</gene>
<evidence type="ECO:0000313" key="3">
    <source>
        <dbReference type="Proteomes" id="UP000515683"/>
    </source>
</evidence>
<dbReference type="Proteomes" id="UP000515683">
    <property type="component" value="Segment"/>
</dbReference>
<name>A0A6M2ZI02_9CAUD</name>
<dbReference type="Pfam" id="PF04765">
    <property type="entry name" value="TOD1_MUCI70"/>
    <property type="match status" value="1"/>
</dbReference>
<feature type="domain" description="TOD1/MUCI70 glycosyltransferase-like" evidence="1">
    <location>
        <begin position="59"/>
        <end position="201"/>
    </location>
</feature>
<dbReference type="InterPro" id="IPR048354">
    <property type="entry name" value="TOD1_MUCI70_glycTrfase_dom"/>
</dbReference>
<accession>A0A6M2ZI02</accession>
<evidence type="ECO:0000313" key="2">
    <source>
        <dbReference type="EMBL" id="QFG06387.1"/>
    </source>
</evidence>
<dbReference type="PANTHER" id="PTHR12956">
    <property type="entry name" value="ALKALINE CERAMIDASE-RELATED"/>
    <property type="match status" value="1"/>
</dbReference>
<dbReference type="PANTHER" id="PTHR12956:SF17">
    <property type="entry name" value="OS01G0749100 PROTEIN"/>
    <property type="match status" value="1"/>
</dbReference>
<evidence type="ECO:0000259" key="1">
    <source>
        <dbReference type="Pfam" id="PF04765"/>
    </source>
</evidence>